<evidence type="ECO:0000313" key="4">
    <source>
        <dbReference type="Proteomes" id="UP000033740"/>
    </source>
</evidence>
<dbReference type="PATRIC" id="fig|582680.6.peg.475"/>
<dbReference type="RefSeq" id="WP_152642040.1">
    <property type="nucleotide sequence ID" value="NZ_JYIX01000023.1"/>
</dbReference>
<protein>
    <submittedName>
        <fullName evidence="3">Uncharacterized protein</fullName>
    </submittedName>
</protein>
<name>A0A0F0LQH2_9MICO</name>
<keyword evidence="1" id="KW-0175">Coiled coil</keyword>
<dbReference type="STRING" id="582680.RS86_00463"/>
<organism evidence="3 4">
    <name type="scientific">Microbacterium azadirachtae</name>
    <dbReference type="NCBI Taxonomy" id="582680"/>
    <lineage>
        <taxon>Bacteria</taxon>
        <taxon>Bacillati</taxon>
        <taxon>Actinomycetota</taxon>
        <taxon>Actinomycetes</taxon>
        <taxon>Micrococcales</taxon>
        <taxon>Microbacteriaceae</taxon>
        <taxon>Microbacterium</taxon>
    </lineage>
</organism>
<dbReference type="EMBL" id="JYIX01000023">
    <property type="protein sequence ID" value="KJL35467.1"/>
    <property type="molecule type" value="Genomic_DNA"/>
</dbReference>
<accession>A0A0F0LQH2</accession>
<proteinExistence type="predicted"/>
<evidence type="ECO:0000256" key="2">
    <source>
        <dbReference type="SAM" id="MobiDB-lite"/>
    </source>
</evidence>
<evidence type="ECO:0000256" key="1">
    <source>
        <dbReference type="SAM" id="Coils"/>
    </source>
</evidence>
<gene>
    <name evidence="3" type="ORF">RS86_00463</name>
</gene>
<comment type="caution">
    <text evidence="3">The sequence shown here is derived from an EMBL/GenBank/DDBJ whole genome shotgun (WGS) entry which is preliminary data.</text>
</comment>
<dbReference type="Proteomes" id="UP000033740">
    <property type="component" value="Unassembled WGS sequence"/>
</dbReference>
<keyword evidence="4" id="KW-1185">Reference proteome</keyword>
<evidence type="ECO:0000313" key="3">
    <source>
        <dbReference type="EMBL" id="KJL35467.1"/>
    </source>
</evidence>
<feature type="coiled-coil region" evidence="1">
    <location>
        <begin position="71"/>
        <end position="98"/>
    </location>
</feature>
<feature type="region of interest" description="Disordered" evidence="2">
    <location>
        <begin position="1"/>
        <end position="29"/>
    </location>
</feature>
<dbReference type="AlphaFoldDB" id="A0A0F0LQH2"/>
<sequence length="362" mass="40389">MTRWMDSAQAHYARQEYEQHHPQPTAAPTTEAEALKEYKALHIVMPETHRREIRELEALAERNGWNALSDYQARRQARREAEQQAQAAREQKAVETAMQLRTMNDAIALHNRATVAGDKILADAITKTATQKGWNMNRKNLSDYTADLHNQFADIISGHDALSREWRDAVRSKKVAPDYVKEQTSTETQARKAKLDAILNDANSFVADAQSDYDRAYAGLTAITGDTNEQLLAETRATKTWERMQRELTNLDPMKLTDELTRRVATADPNTLRTLIDEMPSFLAGHGIPNADAVVKAAVSARPELADAKARITEAAKVQAVVMHDTQHISDRLSDITDKDITPDAWVAYVNPGTAIGGTNHA</sequence>
<reference evidence="3 4" key="1">
    <citation type="submission" date="2015-02" db="EMBL/GenBank/DDBJ databases">
        <title>Draft genome sequences of ten Microbacterium spp. with emphasis on heavy metal contaminated environments.</title>
        <authorList>
            <person name="Corretto E."/>
        </authorList>
    </citation>
    <scope>NUCLEOTIDE SEQUENCE [LARGE SCALE GENOMIC DNA]</scope>
    <source>
        <strain evidence="3 4">ARN176</strain>
    </source>
</reference>